<evidence type="ECO:0000256" key="7">
    <source>
        <dbReference type="HAMAP-Rule" id="MF_00957"/>
    </source>
</evidence>
<dbReference type="GO" id="GO:0003723">
    <property type="term" value="F:RNA binding"/>
    <property type="evidence" value="ECO:0007669"/>
    <property type="project" value="UniProtKB-UniRule"/>
</dbReference>
<gene>
    <name evidence="7 12" type="primary">pcnB</name>
    <name evidence="12" type="ORF">EVB00_03170</name>
</gene>
<feature type="active site" evidence="7">
    <location>
        <position position="43"/>
    </location>
</feature>
<feature type="active site" evidence="7">
    <location>
        <position position="124"/>
    </location>
</feature>
<dbReference type="PANTHER" id="PTHR43051">
    <property type="entry name" value="POLYNUCLEOTIDE ADENYLYLTRANSFERASE FAMILY PROTEIN"/>
    <property type="match status" value="1"/>
</dbReference>
<dbReference type="Pfam" id="PF12626">
    <property type="entry name" value="PolyA_pol_arg_C"/>
    <property type="match status" value="1"/>
</dbReference>
<keyword evidence="3 7" id="KW-0547">Nucleotide-binding</keyword>
<evidence type="ECO:0000259" key="9">
    <source>
        <dbReference type="Pfam" id="PF01743"/>
    </source>
</evidence>
<evidence type="ECO:0000259" key="11">
    <source>
        <dbReference type="Pfam" id="PF12627"/>
    </source>
</evidence>
<dbReference type="Proteomes" id="UP000318359">
    <property type="component" value="Unassembled WGS sequence"/>
</dbReference>
<dbReference type="SUPFAM" id="SSF81301">
    <property type="entry name" value="Nucleotidyltransferase"/>
    <property type="match status" value="1"/>
</dbReference>
<protein>
    <recommendedName>
        <fullName evidence="7">Poly(A) polymerase I</fullName>
        <shortName evidence="7">PAP I</shortName>
        <ecNumber evidence="7">2.7.7.19</ecNumber>
    </recommendedName>
</protein>
<sequence>MIDSSKFSKFAISIVHTLQENNFEAYLVGGCIRDALTGINPKDFDIATNAKPEEIRRIFKASRIIGKRFKLVHVFNRSELIEVATFRAGKLKSQNPNNFVKDNSGKILRDNTWGTIQQDCHRRDFTVNALYYCPSSNKVQDFHGGLKHINKKILVSIGDPQGRFEEDPVRALRAVRFSTKLGFKIDNKVKDAIYDKGHLLSGVSNARLFDEFCKIFLNGHAEKNFKKLNSFNLSKYLISSNPGLSDFSMNLMIEALRNTDKRIKNKKSITPGFLLAALLWPSLIEKCSNKEEINIRKFFRSMDGILKEQHQLTAIPRKFQTYIKDIWVLQLKLESRIGKYPHKLVKHSRFRAAYDFLLIRELAAHEKSTLGKWWTKFQNKNHSEREIAINALKVKREQEADKKFGFSSELI</sequence>
<dbReference type="Gene3D" id="1.10.3090.10">
    <property type="entry name" value="cca-adding enzyme, domain 2"/>
    <property type="match status" value="1"/>
</dbReference>
<evidence type="ECO:0000256" key="1">
    <source>
        <dbReference type="ARBA" id="ARBA00022664"/>
    </source>
</evidence>
<dbReference type="Gene3D" id="3.30.460.10">
    <property type="entry name" value="Beta Polymerase, domain 2"/>
    <property type="match status" value="1"/>
</dbReference>
<feature type="domain" description="tRNA nucleotidyltransferase/poly(A) polymerase RNA and SrmB- binding" evidence="11">
    <location>
        <begin position="182"/>
        <end position="242"/>
    </location>
</feature>
<feature type="domain" description="Polymerase A arginine-rich C-terminal" evidence="10">
    <location>
        <begin position="297"/>
        <end position="398"/>
    </location>
</feature>
<dbReference type="HAMAP" id="MF_00957">
    <property type="entry name" value="PolyA_pol"/>
    <property type="match status" value="1"/>
</dbReference>
<dbReference type="NCBIfam" id="TIGR01942">
    <property type="entry name" value="pcnB"/>
    <property type="match status" value="1"/>
</dbReference>
<dbReference type="GO" id="GO:1990817">
    <property type="term" value="F:poly(A) RNA polymerase activity"/>
    <property type="evidence" value="ECO:0007669"/>
    <property type="project" value="UniProtKB-UniRule"/>
</dbReference>
<dbReference type="AlphaFoldDB" id="A0A520M4X0"/>
<dbReference type="PANTHER" id="PTHR43051:SF1">
    <property type="entry name" value="POLYNUCLEOTIDE ADENYLYLTRANSFERASE FAMILY PROTEIN"/>
    <property type="match status" value="1"/>
</dbReference>
<comment type="catalytic activity">
    <reaction evidence="7">
        <text>RNA(n) + ATP = RNA(n)-3'-adenine ribonucleotide + diphosphate</text>
        <dbReference type="Rhea" id="RHEA:11332"/>
        <dbReference type="Rhea" id="RHEA-COMP:14527"/>
        <dbReference type="Rhea" id="RHEA-COMP:17347"/>
        <dbReference type="ChEBI" id="CHEBI:30616"/>
        <dbReference type="ChEBI" id="CHEBI:33019"/>
        <dbReference type="ChEBI" id="CHEBI:140395"/>
        <dbReference type="ChEBI" id="CHEBI:173115"/>
        <dbReference type="EC" id="2.7.7.19"/>
    </reaction>
</comment>
<dbReference type="InterPro" id="IPR002646">
    <property type="entry name" value="PolA_pol_head_dom"/>
</dbReference>
<evidence type="ECO:0000313" key="12">
    <source>
        <dbReference type="EMBL" id="RZO16274.1"/>
    </source>
</evidence>
<dbReference type="InterPro" id="IPR052191">
    <property type="entry name" value="tRNA_ntf/polyA_polymerase_I"/>
</dbReference>
<keyword evidence="2 7" id="KW-0808">Transferase</keyword>
<comment type="function">
    <text evidence="7">Adds poly(A) tail to the 3' end of many RNAs, which usually targets these RNAs for decay. Plays a significant role in the global control of gene expression, through influencing the rate of transcript degradation, and in the general RNA quality control.</text>
</comment>
<comment type="caution">
    <text evidence="12">The sequence shown here is derived from an EMBL/GenBank/DDBJ whole genome shotgun (WGS) entry which is preliminary data.</text>
</comment>
<dbReference type="Pfam" id="PF01743">
    <property type="entry name" value="PolyA_pol"/>
    <property type="match status" value="1"/>
</dbReference>
<dbReference type="EC" id="2.7.7.19" evidence="7"/>
<keyword evidence="1 7" id="KW-0507">mRNA processing</keyword>
<evidence type="ECO:0000256" key="4">
    <source>
        <dbReference type="ARBA" id="ARBA00022840"/>
    </source>
</evidence>
<organism evidence="12 13">
    <name type="scientific">SAR86 cluster bacterium</name>
    <dbReference type="NCBI Taxonomy" id="2030880"/>
    <lineage>
        <taxon>Bacteria</taxon>
        <taxon>Pseudomonadati</taxon>
        <taxon>Pseudomonadota</taxon>
        <taxon>Gammaproteobacteria</taxon>
        <taxon>SAR86 cluster</taxon>
    </lineage>
</organism>
<accession>A0A520M4X0</accession>
<evidence type="ECO:0000256" key="8">
    <source>
        <dbReference type="RuleBase" id="RU003953"/>
    </source>
</evidence>
<feature type="active site" evidence="7">
    <location>
        <position position="45"/>
    </location>
</feature>
<keyword evidence="4 7" id="KW-0067">ATP-binding</keyword>
<keyword evidence="12" id="KW-0548">Nucleotidyltransferase</keyword>
<proteinExistence type="inferred from homology"/>
<dbReference type="GO" id="GO:0043633">
    <property type="term" value="P:polyadenylation-dependent RNA catabolic process"/>
    <property type="evidence" value="ECO:0007669"/>
    <property type="project" value="InterPro"/>
</dbReference>
<feature type="domain" description="Poly A polymerase head" evidence="9">
    <location>
        <begin position="25"/>
        <end position="154"/>
    </location>
</feature>
<dbReference type="Pfam" id="PF12627">
    <property type="entry name" value="PolyA_pol_RNAbd"/>
    <property type="match status" value="1"/>
</dbReference>
<dbReference type="GO" id="GO:0005524">
    <property type="term" value="F:ATP binding"/>
    <property type="evidence" value="ECO:0007669"/>
    <property type="project" value="UniProtKB-UniRule"/>
</dbReference>
<dbReference type="SUPFAM" id="SSF81891">
    <property type="entry name" value="Poly A polymerase C-terminal region-like"/>
    <property type="match status" value="1"/>
</dbReference>
<name>A0A520M4X0_9GAMM</name>
<dbReference type="EMBL" id="SHBM01000051">
    <property type="protein sequence ID" value="RZO16274.1"/>
    <property type="molecule type" value="Genomic_DNA"/>
</dbReference>
<keyword evidence="6 7" id="KW-0804">Transcription</keyword>
<evidence type="ECO:0000259" key="10">
    <source>
        <dbReference type="Pfam" id="PF12626"/>
    </source>
</evidence>
<dbReference type="InterPro" id="IPR025866">
    <property type="entry name" value="PolyA_pol_arg_C_dom"/>
</dbReference>
<dbReference type="CDD" id="cd05398">
    <property type="entry name" value="NT_ClassII-CCAase"/>
    <property type="match status" value="1"/>
</dbReference>
<reference evidence="12 13" key="1">
    <citation type="submission" date="2019-02" db="EMBL/GenBank/DDBJ databases">
        <title>Prokaryotic population dynamics and viral predation in marine succession experiment using metagenomics: the confinement effect.</title>
        <authorList>
            <person name="Haro-Moreno J.M."/>
            <person name="Rodriguez-Valera F."/>
            <person name="Lopez-Perez M."/>
        </authorList>
    </citation>
    <scope>NUCLEOTIDE SEQUENCE [LARGE SCALE GENOMIC DNA]</scope>
    <source>
        <strain evidence="12">MED-G167</strain>
    </source>
</reference>
<dbReference type="InterPro" id="IPR032828">
    <property type="entry name" value="PolyA_RNA-bd"/>
</dbReference>
<evidence type="ECO:0000256" key="2">
    <source>
        <dbReference type="ARBA" id="ARBA00022679"/>
    </source>
</evidence>
<evidence type="ECO:0000256" key="5">
    <source>
        <dbReference type="ARBA" id="ARBA00022884"/>
    </source>
</evidence>
<comment type="similarity">
    <text evidence="7 8">Belongs to the tRNA nucleotidyltransferase/poly(A) polymerase family.</text>
</comment>
<dbReference type="InterPro" id="IPR043519">
    <property type="entry name" value="NT_sf"/>
</dbReference>
<evidence type="ECO:0000256" key="6">
    <source>
        <dbReference type="ARBA" id="ARBA00023163"/>
    </source>
</evidence>
<evidence type="ECO:0000256" key="3">
    <source>
        <dbReference type="ARBA" id="ARBA00022741"/>
    </source>
</evidence>
<dbReference type="GO" id="GO:0006397">
    <property type="term" value="P:mRNA processing"/>
    <property type="evidence" value="ECO:0007669"/>
    <property type="project" value="UniProtKB-KW"/>
</dbReference>
<keyword evidence="5 7" id="KW-0694">RNA-binding</keyword>
<dbReference type="InterPro" id="IPR010206">
    <property type="entry name" value="PolA_pol_I"/>
</dbReference>
<evidence type="ECO:0000313" key="13">
    <source>
        <dbReference type="Proteomes" id="UP000318359"/>
    </source>
</evidence>